<reference evidence="1 2" key="1">
    <citation type="submission" date="2015-07" db="EMBL/GenBank/DDBJ databases">
        <title>The genome of Dufourea novaeangliae.</title>
        <authorList>
            <person name="Pan H."/>
            <person name="Kapheim K."/>
        </authorList>
    </citation>
    <scope>NUCLEOTIDE SEQUENCE [LARGE SCALE GENOMIC DNA]</scope>
    <source>
        <strain evidence="1">0120121106</strain>
        <tissue evidence="1">Whole body</tissue>
    </source>
</reference>
<name>A0A154P5X0_DUFNO</name>
<keyword evidence="2" id="KW-1185">Reference proteome</keyword>
<dbReference type="PANTHER" id="PTHR46114:SF1">
    <property type="entry name" value="ZAD DOMAIN-CONTAINING PROTEIN"/>
    <property type="match status" value="1"/>
</dbReference>
<evidence type="ECO:0000313" key="2">
    <source>
        <dbReference type="Proteomes" id="UP000076502"/>
    </source>
</evidence>
<organism evidence="1 2">
    <name type="scientific">Dufourea novaeangliae</name>
    <name type="common">Sweat bee</name>
    <dbReference type="NCBI Taxonomy" id="178035"/>
    <lineage>
        <taxon>Eukaryota</taxon>
        <taxon>Metazoa</taxon>
        <taxon>Ecdysozoa</taxon>
        <taxon>Arthropoda</taxon>
        <taxon>Hexapoda</taxon>
        <taxon>Insecta</taxon>
        <taxon>Pterygota</taxon>
        <taxon>Neoptera</taxon>
        <taxon>Endopterygota</taxon>
        <taxon>Hymenoptera</taxon>
        <taxon>Apocrita</taxon>
        <taxon>Aculeata</taxon>
        <taxon>Apoidea</taxon>
        <taxon>Anthophila</taxon>
        <taxon>Halictidae</taxon>
        <taxon>Rophitinae</taxon>
        <taxon>Dufourea</taxon>
    </lineage>
</organism>
<proteinExistence type="predicted"/>
<dbReference type="EMBL" id="KQ434810">
    <property type="protein sequence ID" value="KZC06744.1"/>
    <property type="molecule type" value="Genomic_DNA"/>
</dbReference>
<dbReference type="AlphaFoldDB" id="A0A154P5X0"/>
<dbReference type="PANTHER" id="PTHR46114">
    <property type="entry name" value="APPLE DOMAIN-CONTAINING PROTEIN"/>
    <property type="match status" value="1"/>
</dbReference>
<gene>
    <name evidence="1" type="ORF">WN55_07295</name>
</gene>
<protein>
    <submittedName>
        <fullName evidence="1">Uncharacterized protein</fullName>
    </submittedName>
</protein>
<accession>A0A154P5X0</accession>
<dbReference type="Proteomes" id="UP000076502">
    <property type="component" value="Unassembled WGS sequence"/>
</dbReference>
<evidence type="ECO:0000313" key="1">
    <source>
        <dbReference type="EMBL" id="KZC06744.1"/>
    </source>
</evidence>
<sequence length="79" mass="9679">MSIKIHFLYSHLDFFLPNLGLVSNEHVERFHQQMKSIERYQGFWVESTMGDYDWFLIRETDINAGKRYRKNLNYFSKIK</sequence>